<proteinExistence type="predicted"/>
<evidence type="ECO:0000259" key="1">
    <source>
        <dbReference type="Pfam" id="PF07566"/>
    </source>
</evidence>
<evidence type="ECO:0000313" key="3">
    <source>
        <dbReference type="Proteomes" id="UP001409291"/>
    </source>
</evidence>
<dbReference type="EMBL" id="JBDJNQ010000001">
    <property type="protein sequence ID" value="MEN5376068.1"/>
    <property type="molecule type" value="Genomic_DNA"/>
</dbReference>
<feature type="domain" description="DUF1543" evidence="1">
    <location>
        <begin position="15"/>
        <end position="65"/>
    </location>
</feature>
<dbReference type="Proteomes" id="UP001409291">
    <property type="component" value="Unassembled WGS sequence"/>
</dbReference>
<dbReference type="RefSeq" id="WP_346580501.1">
    <property type="nucleotide sequence ID" value="NZ_JBDJLH010000005.1"/>
</dbReference>
<dbReference type="InterPro" id="IPR011440">
    <property type="entry name" value="DUF1543"/>
</dbReference>
<dbReference type="Gene3D" id="3.10.20.10">
    <property type="match status" value="2"/>
</dbReference>
<name>A0ABV0BPS9_9SPHI</name>
<sequence length="184" mass="21586">MNLFMLLLGCKPSGRHVEQHDIYFGIAERLGELVPSIEAYWPEAKGEIHVDAWRAVTKVGSYQISISEEPVNNEILKLYFVNMGGYKPNDMEEYHYKEMVVAYNLEEAKEVAKETVFFKHHISPHIDDKYGIDVDDVYEIEELLPALFKGKYYVKIREEQHDFLKEDDITNGYFTMEILRDQLE</sequence>
<evidence type="ECO:0000313" key="2">
    <source>
        <dbReference type="EMBL" id="MEN5376068.1"/>
    </source>
</evidence>
<dbReference type="Pfam" id="PF07566">
    <property type="entry name" value="DUF1543"/>
    <property type="match status" value="1"/>
</dbReference>
<reference evidence="2 3" key="1">
    <citation type="submission" date="2024-04" db="EMBL/GenBank/DDBJ databases">
        <title>WGS of bacteria from Torrens River.</title>
        <authorList>
            <person name="Wyrsch E.R."/>
            <person name="Drigo B."/>
        </authorList>
    </citation>
    <scope>NUCLEOTIDE SEQUENCE [LARGE SCALE GENOMIC DNA]</scope>
    <source>
        <strain evidence="2 3">TWI391</strain>
    </source>
</reference>
<protein>
    <submittedName>
        <fullName evidence="2">DUF1543 domain-containing protein</fullName>
    </submittedName>
</protein>
<accession>A0ABV0BPS9</accession>
<gene>
    <name evidence="2" type="ORF">ABE541_02230</name>
</gene>
<organism evidence="2 3">
    <name type="scientific">Sphingobacterium kitahiroshimense</name>
    <dbReference type="NCBI Taxonomy" id="470446"/>
    <lineage>
        <taxon>Bacteria</taxon>
        <taxon>Pseudomonadati</taxon>
        <taxon>Bacteroidota</taxon>
        <taxon>Sphingobacteriia</taxon>
        <taxon>Sphingobacteriales</taxon>
        <taxon>Sphingobacteriaceae</taxon>
        <taxon>Sphingobacterium</taxon>
    </lineage>
</organism>
<keyword evidence="3" id="KW-1185">Reference proteome</keyword>
<comment type="caution">
    <text evidence="2">The sequence shown here is derived from an EMBL/GenBank/DDBJ whole genome shotgun (WGS) entry which is preliminary data.</text>
</comment>